<dbReference type="AlphaFoldDB" id="A0AAE0BS86"/>
<name>A0AAE0BS86_9CHLO</name>
<evidence type="ECO:0000313" key="2">
    <source>
        <dbReference type="Proteomes" id="UP001190700"/>
    </source>
</evidence>
<keyword evidence="2" id="KW-1185">Reference proteome</keyword>
<evidence type="ECO:0000313" key="1">
    <source>
        <dbReference type="EMBL" id="KAK3240935.1"/>
    </source>
</evidence>
<sequence length="117" mass="12929">MLWQYHTVGAKGLASISPSPVLLNMPQNTVNDHRAALDDVDAATVSGGAIDHGPSEGSFELEEVSVELSLRALGNPKVLELVLKPYQLQVFRRGIPHWEWKERQMQKEANARAAVED</sequence>
<dbReference type="EMBL" id="LGRX02033513">
    <property type="protein sequence ID" value="KAK3240935.1"/>
    <property type="molecule type" value="Genomic_DNA"/>
</dbReference>
<accession>A0AAE0BS86</accession>
<gene>
    <name evidence="1" type="ORF">CYMTET_49255</name>
</gene>
<comment type="caution">
    <text evidence="1">The sequence shown here is derived from an EMBL/GenBank/DDBJ whole genome shotgun (WGS) entry which is preliminary data.</text>
</comment>
<protein>
    <submittedName>
        <fullName evidence="1">Uncharacterized protein</fullName>
    </submittedName>
</protein>
<proteinExistence type="predicted"/>
<reference evidence="1 2" key="1">
    <citation type="journal article" date="2015" name="Genome Biol. Evol.">
        <title>Comparative Genomics of a Bacterivorous Green Alga Reveals Evolutionary Causalities and Consequences of Phago-Mixotrophic Mode of Nutrition.</title>
        <authorList>
            <person name="Burns J.A."/>
            <person name="Paasch A."/>
            <person name="Narechania A."/>
            <person name="Kim E."/>
        </authorList>
    </citation>
    <scope>NUCLEOTIDE SEQUENCE [LARGE SCALE GENOMIC DNA]</scope>
    <source>
        <strain evidence="1 2">PLY_AMNH</strain>
    </source>
</reference>
<organism evidence="1 2">
    <name type="scientific">Cymbomonas tetramitiformis</name>
    <dbReference type="NCBI Taxonomy" id="36881"/>
    <lineage>
        <taxon>Eukaryota</taxon>
        <taxon>Viridiplantae</taxon>
        <taxon>Chlorophyta</taxon>
        <taxon>Pyramimonadophyceae</taxon>
        <taxon>Pyramimonadales</taxon>
        <taxon>Pyramimonadaceae</taxon>
        <taxon>Cymbomonas</taxon>
    </lineage>
</organism>
<dbReference type="Proteomes" id="UP001190700">
    <property type="component" value="Unassembled WGS sequence"/>
</dbReference>